<reference evidence="1 2" key="1">
    <citation type="submission" date="2020-02" db="EMBL/GenBank/DDBJ databases">
        <title>Genomic and physiological characterization of two novel Nitrospinaceae genera.</title>
        <authorList>
            <person name="Mueller A.J."/>
            <person name="Jung M.-Y."/>
            <person name="Strachan C.R."/>
            <person name="Herbold C.W."/>
            <person name="Kirkegaard R.H."/>
            <person name="Daims H."/>
        </authorList>
    </citation>
    <scope>NUCLEOTIDE SEQUENCE [LARGE SCALE GENOMIC DNA]</scope>
    <source>
        <strain evidence="1">EB</strain>
    </source>
</reference>
<dbReference type="InterPro" id="IPR006597">
    <property type="entry name" value="Sel1-like"/>
</dbReference>
<dbReference type="EMBL" id="CP048685">
    <property type="protein sequence ID" value="QPJ62420.1"/>
    <property type="molecule type" value="Genomic_DNA"/>
</dbReference>
<gene>
    <name evidence="1" type="ORF">G3M70_11280</name>
</gene>
<dbReference type="InterPro" id="IPR050767">
    <property type="entry name" value="Sel1_AlgK"/>
</dbReference>
<evidence type="ECO:0000313" key="2">
    <source>
        <dbReference type="Proteomes" id="UP000594688"/>
    </source>
</evidence>
<dbReference type="KEGG" id="nli:G3M70_11280"/>
<dbReference type="PANTHER" id="PTHR11102">
    <property type="entry name" value="SEL-1-LIKE PROTEIN"/>
    <property type="match status" value="1"/>
</dbReference>
<protein>
    <submittedName>
        <fullName evidence="1">Sel1 repeat family protein</fullName>
    </submittedName>
</protein>
<dbReference type="AlphaFoldDB" id="A0A7T0G0D0"/>
<dbReference type="Proteomes" id="UP000594688">
    <property type="component" value="Chromosome"/>
</dbReference>
<proteinExistence type="predicted"/>
<dbReference type="SMART" id="SM00671">
    <property type="entry name" value="SEL1"/>
    <property type="match status" value="3"/>
</dbReference>
<evidence type="ECO:0000313" key="1">
    <source>
        <dbReference type="EMBL" id="QPJ62420.1"/>
    </source>
</evidence>
<sequence length="207" mass="23487">MNIKGFSRTLNIVAILIILIGHGPSRVYGESLQDPFLKGWSEYENKNFDLALKTWLPLAERGNPDAQYFVGIFFSKGLGVPVNFKEAGKWFQKSADQGDVGAQYQLGIFFETGKGYPRDLHQAGYWFKKAAKQGYPDAQYHLGRWYSKINGAKQDFVLSYVWLSLAEANGIQTARPKINAVKKQLTPEQLTKASQLAHKLWLQLEER</sequence>
<dbReference type="InterPro" id="IPR011990">
    <property type="entry name" value="TPR-like_helical_dom_sf"/>
</dbReference>
<dbReference type="Pfam" id="PF08238">
    <property type="entry name" value="Sel1"/>
    <property type="match status" value="3"/>
</dbReference>
<dbReference type="Gene3D" id="1.25.40.10">
    <property type="entry name" value="Tetratricopeptide repeat domain"/>
    <property type="match status" value="1"/>
</dbReference>
<organism evidence="1 2">
    <name type="scientific">Candidatus Nitronauta litoralis</name>
    <dbReference type="NCBI Taxonomy" id="2705533"/>
    <lineage>
        <taxon>Bacteria</taxon>
        <taxon>Pseudomonadati</taxon>
        <taxon>Nitrospinota/Tectimicrobiota group</taxon>
        <taxon>Nitrospinota</taxon>
        <taxon>Nitrospinia</taxon>
        <taxon>Nitrospinales</taxon>
        <taxon>Nitrospinaceae</taxon>
        <taxon>Candidatus Nitronauta</taxon>
    </lineage>
</organism>
<accession>A0A7T0G0D0</accession>
<name>A0A7T0G0D0_9BACT</name>
<dbReference type="PANTHER" id="PTHR11102:SF160">
    <property type="entry name" value="ERAD-ASSOCIATED E3 UBIQUITIN-PROTEIN LIGASE COMPONENT HRD3"/>
    <property type="match status" value="1"/>
</dbReference>
<dbReference type="SUPFAM" id="SSF81901">
    <property type="entry name" value="HCP-like"/>
    <property type="match status" value="1"/>
</dbReference>